<dbReference type="EMBL" id="CAEY01000211">
    <property type="status" value="NOT_ANNOTATED_CDS"/>
    <property type="molecule type" value="Genomic_DNA"/>
</dbReference>
<sequence>MRTEQHKMATRDIKYKLFYSLFCPCSMKSALDTLTVFLIFDSLSVIIAISSLIFPFNLPEKPRKKFTIPRPPQPLITFDKNELKARLTPIQYRVTQEKATERPFSGEYLKLNDNGLYCCSVCGEELFSSQCKYDSGCGWPAFYDITNPSKVALKPDLSHVGGNLLLLAIKPDLVRTEVSCAKCGSHLGHVFDDGPKPTGIRYCINSAALKFNRVTKTINLNEDKVDNNPDLSIATK</sequence>
<evidence type="ECO:0000256" key="4">
    <source>
        <dbReference type="ARBA" id="ARBA00023002"/>
    </source>
</evidence>
<keyword evidence="10" id="KW-1185">Reference proteome</keyword>
<evidence type="ECO:0000313" key="9">
    <source>
        <dbReference type="EnsemblMetazoa" id="tetur14g02920.1"/>
    </source>
</evidence>
<reference evidence="9" key="2">
    <citation type="submission" date="2015-06" db="UniProtKB">
        <authorList>
            <consortium name="EnsemblMetazoa"/>
        </authorList>
    </citation>
    <scope>IDENTIFICATION</scope>
</reference>
<comment type="catalytic activity">
    <reaction evidence="5 6">
        <text>L-methionyl-[protein] + [thioredoxin]-disulfide + H2O = L-methionyl-(R)-S-oxide-[protein] + [thioredoxin]-dithiol</text>
        <dbReference type="Rhea" id="RHEA:24164"/>
        <dbReference type="Rhea" id="RHEA-COMP:10698"/>
        <dbReference type="Rhea" id="RHEA-COMP:10700"/>
        <dbReference type="Rhea" id="RHEA-COMP:12313"/>
        <dbReference type="Rhea" id="RHEA-COMP:12314"/>
        <dbReference type="ChEBI" id="CHEBI:15377"/>
        <dbReference type="ChEBI" id="CHEBI:16044"/>
        <dbReference type="ChEBI" id="CHEBI:29950"/>
        <dbReference type="ChEBI" id="CHEBI:45764"/>
        <dbReference type="ChEBI" id="CHEBI:50058"/>
        <dbReference type="EC" id="1.8.4.12"/>
    </reaction>
</comment>
<comment type="function">
    <text evidence="6">Methionine-sulfoxide reductase that specifically reduces methionine (R)-sulfoxide back to methionine. While in many cases methionine oxidation is the result of random oxidation following oxidative stress, methionine oxidation is also a post-translational modification that takes place on specific residues.</text>
</comment>
<evidence type="ECO:0000256" key="5">
    <source>
        <dbReference type="ARBA" id="ARBA00048488"/>
    </source>
</evidence>
<keyword evidence="7" id="KW-1133">Transmembrane helix</keyword>
<dbReference type="InterPro" id="IPR002579">
    <property type="entry name" value="Met_Sox_Rdtase_MsrB_dom"/>
</dbReference>
<evidence type="ECO:0000256" key="3">
    <source>
        <dbReference type="ARBA" id="ARBA00022833"/>
    </source>
</evidence>
<protein>
    <recommendedName>
        <fullName evidence="6">Peptide-methionine (R)-S-oxide reductase</fullName>
        <ecNumber evidence="6">1.8.4.12</ecNumber>
    </recommendedName>
</protein>
<dbReference type="STRING" id="32264.T1KLM0"/>
<evidence type="ECO:0000256" key="7">
    <source>
        <dbReference type="SAM" id="Phobius"/>
    </source>
</evidence>
<dbReference type="Proteomes" id="UP000015104">
    <property type="component" value="Unassembled WGS sequence"/>
</dbReference>
<dbReference type="PROSITE" id="PS51790">
    <property type="entry name" value="MSRB"/>
    <property type="match status" value="1"/>
</dbReference>
<dbReference type="NCBIfam" id="TIGR00357">
    <property type="entry name" value="peptide-methionine (R)-S-oxide reductase MsrB"/>
    <property type="match status" value="1"/>
</dbReference>
<keyword evidence="2 6" id="KW-0479">Metal-binding</keyword>
<dbReference type="GO" id="GO:0030091">
    <property type="term" value="P:protein repair"/>
    <property type="evidence" value="ECO:0007669"/>
    <property type="project" value="InterPro"/>
</dbReference>
<evidence type="ECO:0000259" key="8">
    <source>
        <dbReference type="PROSITE" id="PS51790"/>
    </source>
</evidence>
<dbReference type="InterPro" id="IPR011057">
    <property type="entry name" value="Mss4-like_sf"/>
</dbReference>
<accession>T1KLM0</accession>
<reference evidence="10" key="1">
    <citation type="submission" date="2011-08" db="EMBL/GenBank/DDBJ databases">
        <authorList>
            <person name="Rombauts S."/>
        </authorList>
    </citation>
    <scope>NUCLEOTIDE SEQUENCE</scope>
    <source>
        <strain evidence="10">London</strain>
    </source>
</reference>
<dbReference type="eggNOG" id="KOG0856">
    <property type="taxonomic scope" value="Eukaryota"/>
</dbReference>
<dbReference type="EC" id="1.8.4.12" evidence="6"/>
<comment type="cofactor">
    <cofactor evidence="6">
        <name>Zn(2+)</name>
        <dbReference type="ChEBI" id="CHEBI:29105"/>
    </cofactor>
    <text evidence="6">Binds 1 zinc ion per subunit.</text>
</comment>
<dbReference type="GO" id="GO:0006979">
    <property type="term" value="P:response to oxidative stress"/>
    <property type="evidence" value="ECO:0007669"/>
    <property type="project" value="InterPro"/>
</dbReference>
<proteinExistence type="inferred from homology"/>
<dbReference type="InterPro" id="IPR028427">
    <property type="entry name" value="Met_Sox_Rdtase_MsrB"/>
</dbReference>
<keyword evidence="7" id="KW-0812">Transmembrane</keyword>
<dbReference type="EnsemblMetazoa" id="tetur14g02920.1">
    <property type="protein sequence ID" value="tetur14g02920.1"/>
    <property type="gene ID" value="tetur14g02920"/>
</dbReference>
<evidence type="ECO:0000313" key="10">
    <source>
        <dbReference type="Proteomes" id="UP000015104"/>
    </source>
</evidence>
<dbReference type="AlphaFoldDB" id="T1KLM0"/>
<dbReference type="FunFam" id="2.170.150.20:FF:000001">
    <property type="entry name" value="Peptide methionine sulfoxide reductase MsrB"/>
    <property type="match status" value="1"/>
</dbReference>
<keyword evidence="7" id="KW-0472">Membrane</keyword>
<comment type="similarity">
    <text evidence="1 6">Belongs to the MsrB Met sulfoxide reductase family.</text>
</comment>
<dbReference type="SUPFAM" id="SSF51316">
    <property type="entry name" value="Mss4-like"/>
    <property type="match status" value="1"/>
</dbReference>
<dbReference type="Pfam" id="PF01641">
    <property type="entry name" value="SelR"/>
    <property type="match status" value="1"/>
</dbReference>
<organism evidence="9 10">
    <name type="scientific">Tetranychus urticae</name>
    <name type="common">Two-spotted spider mite</name>
    <dbReference type="NCBI Taxonomy" id="32264"/>
    <lineage>
        <taxon>Eukaryota</taxon>
        <taxon>Metazoa</taxon>
        <taxon>Ecdysozoa</taxon>
        <taxon>Arthropoda</taxon>
        <taxon>Chelicerata</taxon>
        <taxon>Arachnida</taxon>
        <taxon>Acari</taxon>
        <taxon>Acariformes</taxon>
        <taxon>Trombidiformes</taxon>
        <taxon>Prostigmata</taxon>
        <taxon>Eleutherengona</taxon>
        <taxon>Raphignathae</taxon>
        <taxon>Tetranychoidea</taxon>
        <taxon>Tetranychidae</taxon>
        <taxon>Tetranychus</taxon>
    </lineage>
</organism>
<keyword evidence="4 6" id="KW-0560">Oxidoreductase</keyword>
<dbReference type="GO" id="GO:0005737">
    <property type="term" value="C:cytoplasm"/>
    <property type="evidence" value="ECO:0007669"/>
    <property type="project" value="TreeGrafter"/>
</dbReference>
<keyword evidence="3 6" id="KW-0862">Zinc</keyword>
<evidence type="ECO:0000256" key="6">
    <source>
        <dbReference type="RuleBase" id="RU365044"/>
    </source>
</evidence>
<dbReference type="Gene3D" id="2.170.150.20">
    <property type="entry name" value="Peptide methionine sulfoxide reductase"/>
    <property type="match status" value="1"/>
</dbReference>
<feature type="transmembrane region" description="Helical" evidence="7">
    <location>
        <begin position="36"/>
        <end position="56"/>
    </location>
</feature>
<dbReference type="PANTHER" id="PTHR10173:SF52">
    <property type="entry name" value="METHIONINE-R-SULFOXIDE REDUCTASE B1"/>
    <property type="match status" value="1"/>
</dbReference>
<evidence type="ECO:0000256" key="1">
    <source>
        <dbReference type="ARBA" id="ARBA00007174"/>
    </source>
</evidence>
<dbReference type="HOGENOM" id="CLU_3225217_0_0_1"/>
<evidence type="ECO:0000256" key="2">
    <source>
        <dbReference type="ARBA" id="ARBA00022723"/>
    </source>
</evidence>
<name>T1KLM0_TETUR</name>
<dbReference type="GO" id="GO:0046872">
    <property type="term" value="F:metal ion binding"/>
    <property type="evidence" value="ECO:0007669"/>
    <property type="project" value="UniProtKB-KW"/>
</dbReference>
<dbReference type="GO" id="GO:0033743">
    <property type="term" value="F:peptide-methionine (R)-S-oxide reductase activity"/>
    <property type="evidence" value="ECO:0007669"/>
    <property type="project" value="UniProtKB-EC"/>
</dbReference>
<feature type="domain" description="MsrB" evidence="8">
    <location>
        <begin position="80"/>
        <end position="214"/>
    </location>
</feature>
<dbReference type="PANTHER" id="PTHR10173">
    <property type="entry name" value="METHIONINE SULFOXIDE REDUCTASE"/>
    <property type="match status" value="1"/>
</dbReference>